<gene>
    <name evidence="2" type="ORF">A0J61_04443</name>
</gene>
<comment type="caution">
    <text evidence="2">The sequence shown here is derived from an EMBL/GenBank/DDBJ whole genome shotgun (WGS) entry which is preliminary data.</text>
</comment>
<protein>
    <submittedName>
        <fullName evidence="2">Uncharacterized protein</fullName>
    </submittedName>
</protein>
<feature type="compositionally biased region" description="Basic residues" evidence="1">
    <location>
        <begin position="78"/>
        <end position="94"/>
    </location>
</feature>
<feature type="compositionally biased region" description="Basic residues" evidence="1">
    <location>
        <begin position="129"/>
        <end position="148"/>
    </location>
</feature>
<feature type="compositionally biased region" description="Basic and acidic residues" evidence="1">
    <location>
        <begin position="183"/>
        <end position="211"/>
    </location>
</feature>
<dbReference type="OrthoDB" id="2275777at2759"/>
<feature type="non-terminal residue" evidence="2">
    <location>
        <position position="1"/>
    </location>
</feature>
<feature type="compositionally biased region" description="Low complexity" evidence="1">
    <location>
        <begin position="20"/>
        <end position="29"/>
    </location>
</feature>
<accession>A0A1C7NEM4</accession>
<name>A0A1C7NEM4_9FUNG</name>
<dbReference type="Proteomes" id="UP000093000">
    <property type="component" value="Unassembled WGS sequence"/>
</dbReference>
<organism evidence="2 3">
    <name type="scientific">Choanephora cucurbitarum</name>
    <dbReference type="NCBI Taxonomy" id="101091"/>
    <lineage>
        <taxon>Eukaryota</taxon>
        <taxon>Fungi</taxon>
        <taxon>Fungi incertae sedis</taxon>
        <taxon>Mucoromycota</taxon>
        <taxon>Mucoromycotina</taxon>
        <taxon>Mucoromycetes</taxon>
        <taxon>Mucorales</taxon>
        <taxon>Mucorineae</taxon>
        <taxon>Choanephoraceae</taxon>
        <taxon>Choanephoroideae</taxon>
        <taxon>Choanephora</taxon>
    </lineage>
</organism>
<sequence length="458" mass="52974">ITRQSNKSSELELEEGETVSPSPSRSRSPSAEKAKTNPSHHNDSRRRKQEKYSSKSHNRNRKVSPRQESISNSSSSRSRSRGNSRGRSRSRSLSHNREHGRSRARTHAHARSRTRSRSSSRTRDDRRRENKRSRYRSRSPKRPRRSHSRSTSPSPSIRRTEKRSRRRSSDRYSAENRQNNNKKQQDTSDKSKPKKTTSEPYKKLPPAEEKSGAVLSATAANADATEQCKLFNTRFSQLAHASKRRGDSQSDVTMSVLDHFYSLCDYILSFYYADKNNTQMSFRQASQAWRSLFPFTDNLLKKLEQQKHLVLYGLCARLVSLVRYYIFSRLSVSTQLKLKNYLSQEKGNDDRNCLESSTSIFREFERADRWYRVSEQHFNYASMTTDFPQTFQQVCVEGNLLAGISIGGEAGISLEPMFPFTPYSPLHHAAIVSKCMLKEFVQQKKLEHQPILKPEEFV</sequence>
<feature type="region of interest" description="Disordered" evidence="1">
    <location>
        <begin position="1"/>
        <end position="214"/>
    </location>
</feature>
<evidence type="ECO:0000313" key="2">
    <source>
        <dbReference type="EMBL" id="OBZ87508.1"/>
    </source>
</evidence>
<dbReference type="InParanoid" id="A0A1C7NEM4"/>
<feature type="compositionally biased region" description="Basic residues" evidence="1">
    <location>
        <begin position="102"/>
        <end position="120"/>
    </location>
</feature>
<keyword evidence="3" id="KW-1185">Reference proteome</keyword>
<dbReference type="EMBL" id="LUGH01000217">
    <property type="protein sequence ID" value="OBZ87508.1"/>
    <property type="molecule type" value="Genomic_DNA"/>
</dbReference>
<reference evidence="2 3" key="1">
    <citation type="submission" date="2016-03" db="EMBL/GenBank/DDBJ databases">
        <title>Choanephora cucurbitarum.</title>
        <authorList>
            <person name="Min B."/>
            <person name="Park H."/>
            <person name="Park J.-H."/>
            <person name="Shin H.-D."/>
            <person name="Choi I.-G."/>
        </authorList>
    </citation>
    <scope>NUCLEOTIDE SEQUENCE [LARGE SCALE GENOMIC DNA]</scope>
    <source>
        <strain evidence="2 3">KUS-F28377</strain>
    </source>
</reference>
<feature type="compositionally biased region" description="Basic residues" evidence="1">
    <location>
        <begin position="43"/>
        <end position="64"/>
    </location>
</feature>
<proteinExistence type="predicted"/>
<dbReference type="AlphaFoldDB" id="A0A1C7NEM4"/>
<evidence type="ECO:0000256" key="1">
    <source>
        <dbReference type="SAM" id="MobiDB-lite"/>
    </source>
</evidence>
<dbReference type="STRING" id="101091.A0A1C7NEM4"/>
<evidence type="ECO:0000313" key="3">
    <source>
        <dbReference type="Proteomes" id="UP000093000"/>
    </source>
</evidence>